<feature type="signal peptide" evidence="1">
    <location>
        <begin position="1"/>
        <end position="15"/>
    </location>
</feature>
<sequence>MKFLSLLTLASFALAVPAPASEPEPLPELVPRQQQTAVGVIVDQVNILNNTIQTNIDIITTAVAEIKGAVEANVIVQLQAVIQANLQVIVSAVANATGAIVAVTTGSVGGVAGAIIGLTQQQVVQLIAAIRLSIQVISRISVVITLLVTDLTPDIRAFFDAEIRAVKAILAPFIAPITIFAAAIMRASVVLGVVVTGLGPALTDLVQIYVDLLANVGITPDPSIPAVSAIAAL</sequence>
<dbReference type="EMBL" id="NKCI01000255">
    <property type="protein sequence ID" value="RSL45734.1"/>
    <property type="molecule type" value="Genomic_DNA"/>
</dbReference>
<evidence type="ECO:0000256" key="1">
    <source>
        <dbReference type="SAM" id="SignalP"/>
    </source>
</evidence>
<comment type="caution">
    <text evidence="2">The sequence shown here is derived from an EMBL/GenBank/DDBJ whole genome shotgun (WGS) entry which is preliminary data.</text>
</comment>
<organism evidence="2 3">
    <name type="scientific">Fusarium duplospermum</name>
    <dbReference type="NCBI Taxonomy" id="1325734"/>
    <lineage>
        <taxon>Eukaryota</taxon>
        <taxon>Fungi</taxon>
        <taxon>Dikarya</taxon>
        <taxon>Ascomycota</taxon>
        <taxon>Pezizomycotina</taxon>
        <taxon>Sordariomycetes</taxon>
        <taxon>Hypocreomycetidae</taxon>
        <taxon>Hypocreales</taxon>
        <taxon>Nectriaceae</taxon>
        <taxon>Fusarium</taxon>
        <taxon>Fusarium solani species complex</taxon>
    </lineage>
</organism>
<evidence type="ECO:0000313" key="3">
    <source>
        <dbReference type="Proteomes" id="UP000288168"/>
    </source>
</evidence>
<evidence type="ECO:0000313" key="2">
    <source>
        <dbReference type="EMBL" id="RSL45734.1"/>
    </source>
</evidence>
<dbReference type="OrthoDB" id="4838383at2759"/>
<protein>
    <submittedName>
        <fullName evidence="2">Uncharacterized protein</fullName>
    </submittedName>
</protein>
<reference evidence="2 3" key="1">
    <citation type="submission" date="2017-06" db="EMBL/GenBank/DDBJ databases">
        <title>Comparative genomic analysis of Ambrosia Fusariam Clade fungi.</title>
        <authorList>
            <person name="Stajich J.E."/>
            <person name="Carrillo J."/>
            <person name="Kijimoto T."/>
            <person name="Eskalen A."/>
            <person name="O'Donnell K."/>
            <person name="Kasson M."/>
        </authorList>
    </citation>
    <scope>NUCLEOTIDE SEQUENCE [LARGE SCALE GENOMIC DNA]</scope>
    <source>
        <strain evidence="2 3">NRRL62584</strain>
    </source>
</reference>
<proteinExistence type="predicted"/>
<name>A0A428NY10_9HYPO</name>
<dbReference type="Proteomes" id="UP000288168">
    <property type="component" value="Unassembled WGS sequence"/>
</dbReference>
<dbReference type="AlphaFoldDB" id="A0A428NY10"/>
<gene>
    <name evidence="2" type="ORF">CEP54_014149</name>
</gene>
<keyword evidence="1" id="KW-0732">Signal</keyword>
<feature type="chain" id="PRO_5019076113" evidence="1">
    <location>
        <begin position="16"/>
        <end position="233"/>
    </location>
</feature>
<accession>A0A428NY10</accession>
<keyword evidence="3" id="KW-1185">Reference proteome</keyword>